<dbReference type="AlphaFoldDB" id="A0A2K9NS22"/>
<dbReference type="KEGG" id="bsto:C0V70_09315"/>
<feature type="transmembrane region" description="Helical" evidence="10">
    <location>
        <begin position="101"/>
        <end position="119"/>
    </location>
</feature>
<keyword evidence="9" id="KW-0594">Phospholipid biosynthesis</keyword>
<dbReference type="PANTHER" id="PTHR10434:SF11">
    <property type="entry name" value="1-ACYL-SN-GLYCEROL-3-PHOSPHATE ACYLTRANSFERASE"/>
    <property type="match status" value="1"/>
</dbReference>
<evidence type="ECO:0000256" key="10">
    <source>
        <dbReference type="SAM" id="Phobius"/>
    </source>
</evidence>
<evidence type="ECO:0000259" key="11">
    <source>
        <dbReference type="SMART" id="SM00563"/>
    </source>
</evidence>
<evidence type="ECO:0000256" key="6">
    <source>
        <dbReference type="ARBA" id="ARBA00016139"/>
    </source>
</evidence>
<dbReference type="EC" id="2.3.1.51" evidence="5 9"/>
<dbReference type="GO" id="GO:0003841">
    <property type="term" value="F:1-acylglycerol-3-phosphate O-acyltransferase activity"/>
    <property type="evidence" value="ECO:0007669"/>
    <property type="project" value="UniProtKB-UniRule"/>
</dbReference>
<dbReference type="UniPathway" id="UPA00557">
    <property type="reaction ID" value="UER00613"/>
</dbReference>
<dbReference type="GO" id="GO:0006654">
    <property type="term" value="P:phosphatidic acid biosynthetic process"/>
    <property type="evidence" value="ECO:0007669"/>
    <property type="project" value="TreeGrafter"/>
</dbReference>
<evidence type="ECO:0000313" key="12">
    <source>
        <dbReference type="EMBL" id="AUN98298.1"/>
    </source>
</evidence>
<evidence type="ECO:0000256" key="9">
    <source>
        <dbReference type="RuleBase" id="RU361267"/>
    </source>
</evidence>
<dbReference type="SUPFAM" id="SSF69593">
    <property type="entry name" value="Glycerol-3-phosphate (1)-acyltransferase"/>
    <property type="match status" value="1"/>
</dbReference>
<evidence type="ECO:0000256" key="2">
    <source>
        <dbReference type="ARBA" id="ARBA00004728"/>
    </source>
</evidence>
<comment type="domain">
    <text evidence="9">The HXXXXD motif is essential for acyltransferase activity and may constitute the binding site for the phosphate moiety of the glycerol-3-phosphate.</text>
</comment>
<keyword evidence="7 9" id="KW-0808">Transferase</keyword>
<accession>A0A2K9NS22</accession>
<evidence type="ECO:0000256" key="1">
    <source>
        <dbReference type="ARBA" id="ARBA00001141"/>
    </source>
</evidence>
<sequence length="246" mass="27875">MPPMLKIIRLTLFAIWVVIAATLGTLRALFKPFDTKSLMLTANLIKHGDKILGLNIIVRNREILLRERPCVFISNHQDNLDIILGSKMIAERIVTIGKRSILFIPFFGIFYWLSGNILINRGNKRSAFGTMDTASRSIKEKNLSIWIMPEGTRSRGRGLLPFKKGPFVTAIKAQVPIVPVAWSNYIQTMDLNKWRAGVVIEEVLEPIQTAGMTLDDVDRLKDHCYQVLKTAIERIDAEAKVLYEQA</sequence>
<evidence type="ECO:0000256" key="5">
    <source>
        <dbReference type="ARBA" id="ARBA00013211"/>
    </source>
</evidence>
<evidence type="ECO:0000256" key="3">
    <source>
        <dbReference type="ARBA" id="ARBA00005189"/>
    </source>
</evidence>
<keyword evidence="9" id="KW-1208">Phospholipid metabolism</keyword>
<dbReference type="InterPro" id="IPR002123">
    <property type="entry name" value="Plipid/glycerol_acylTrfase"/>
</dbReference>
<dbReference type="EMBL" id="CP025704">
    <property type="protein sequence ID" value="AUN98298.1"/>
    <property type="molecule type" value="Genomic_DNA"/>
</dbReference>
<name>A0A2K9NS22_BACTC</name>
<keyword evidence="10" id="KW-1133">Transmembrane helix</keyword>
<keyword evidence="13" id="KW-1185">Reference proteome</keyword>
<dbReference type="NCBIfam" id="TIGR00530">
    <property type="entry name" value="AGP_acyltrn"/>
    <property type="match status" value="1"/>
</dbReference>
<gene>
    <name evidence="12" type="ORF">C0V70_09315</name>
</gene>
<dbReference type="Proteomes" id="UP000235584">
    <property type="component" value="Chromosome"/>
</dbReference>
<evidence type="ECO:0000256" key="7">
    <source>
        <dbReference type="ARBA" id="ARBA00022679"/>
    </source>
</evidence>
<reference evidence="12 13" key="1">
    <citation type="submission" date="2018-01" db="EMBL/GenBank/DDBJ databases">
        <title>Complete genome sequence of Bacteriovorax stolpii DSM12778.</title>
        <authorList>
            <person name="Tang B."/>
            <person name="Chang J."/>
        </authorList>
    </citation>
    <scope>NUCLEOTIDE SEQUENCE [LARGE SCALE GENOMIC DNA]</scope>
    <source>
        <strain evidence="12 13">DSM 12778</strain>
    </source>
</reference>
<feature type="domain" description="Phospholipid/glycerol acyltransferase" evidence="11">
    <location>
        <begin position="70"/>
        <end position="185"/>
    </location>
</feature>
<dbReference type="Pfam" id="PF01553">
    <property type="entry name" value="Acyltransferase"/>
    <property type="match status" value="1"/>
</dbReference>
<comment type="pathway">
    <text evidence="3">Lipid metabolism.</text>
</comment>
<dbReference type="GO" id="GO:0016024">
    <property type="term" value="P:CDP-diacylglycerol biosynthetic process"/>
    <property type="evidence" value="ECO:0007669"/>
    <property type="project" value="UniProtKB-UniPathway"/>
</dbReference>
<keyword evidence="8 9" id="KW-0012">Acyltransferase</keyword>
<protein>
    <recommendedName>
        <fullName evidence="6 9">1-acyl-sn-glycerol-3-phosphate acyltransferase</fullName>
        <ecNumber evidence="5 9">2.3.1.51</ecNumber>
    </recommendedName>
</protein>
<dbReference type="SMART" id="SM00563">
    <property type="entry name" value="PlsC"/>
    <property type="match status" value="1"/>
</dbReference>
<comment type="similarity">
    <text evidence="4 9">Belongs to the 1-acyl-sn-glycerol-3-phosphate acyltransferase family.</text>
</comment>
<evidence type="ECO:0000256" key="8">
    <source>
        <dbReference type="ARBA" id="ARBA00023315"/>
    </source>
</evidence>
<keyword evidence="10" id="KW-0472">Membrane</keyword>
<dbReference type="OrthoDB" id="5290997at2"/>
<dbReference type="CDD" id="cd07989">
    <property type="entry name" value="LPLAT_AGPAT-like"/>
    <property type="match status" value="1"/>
</dbReference>
<comment type="pathway">
    <text evidence="2">Phospholipid metabolism; CDP-diacylglycerol biosynthesis; CDP-diacylglycerol from sn-glycerol 3-phosphate: step 2/3.</text>
</comment>
<dbReference type="PANTHER" id="PTHR10434">
    <property type="entry name" value="1-ACYL-SN-GLYCEROL-3-PHOSPHATE ACYLTRANSFERASE"/>
    <property type="match status" value="1"/>
</dbReference>
<organism evidence="12 13">
    <name type="scientific">Bacteriovorax stolpii</name>
    <name type="common">Bdellovibrio stolpii</name>
    <dbReference type="NCBI Taxonomy" id="960"/>
    <lineage>
        <taxon>Bacteria</taxon>
        <taxon>Pseudomonadati</taxon>
        <taxon>Bdellovibrionota</taxon>
        <taxon>Bacteriovoracia</taxon>
        <taxon>Bacteriovoracales</taxon>
        <taxon>Bacteriovoracaceae</taxon>
        <taxon>Bacteriovorax</taxon>
    </lineage>
</organism>
<evidence type="ECO:0000256" key="4">
    <source>
        <dbReference type="ARBA" id="ARBA00008655"/>
    </source>
</evidence>
<comment type="catalytic activity">
    <reaction evidence="1 9">
        <text>a 1-acyl-sn-glycero-3-phosphate + an acyl-CoA = a 1,2-diacyl-sn-glycero-3-phosphate + CoA</text>
        <dbReference type="Rhea" id="RHEA:19709"/>
        <dbReference type="ChEBI" id="CHEBI:57287"/>
        <dbReference type="ChEBI" id="CHEBI:57970"/>
        <dbReference type="ChEBI" id="CHEBI:58342"/>
        <dbReference type="ChEBI" id="CHEBI:58608"/>
        <dbReference type="EC" id="2.3.1.51"/>
    </reaction>
</comment>
<evidence type="ECO:0000313" key="13">
    <source>
        <dbReference type="Proteomes" id="UP000235584"/>
    </source>
</evidence>
<proteinExistence type="inferred from homology"/>
<dbReference type="InterPro" id="IPR004552">
    <property type="entry name" value="AGP_acyltrans"/>
</dbReference>
<keyword evidence="10" id="KW-0812">Transmembrane</keyword>
<keyword evidence="9" id="KW-0443">Lipid metabolism</keyword>
<keyword evidence="9" id="KW-0444">Lipid biosynthesis</keyword>
<dbReference type="GO" id="GO:0005886">
    <property type="term" value="C:plasma membrane"/>
    <property type="evidence" value="ECO:0007669"/>
    <property type="project" value="TreeGrafter"/>
</dbReference>